<dbReference type="SMART" id="SM00015">
    <property type="entry name" value="IQ"/>
    <property type="match status" value="1"/>
</dbReference>
<dbReference type="PROSITE" id="PS50096">
    <property type="entry name" value="IQ"/>
    <property type="match status" value="1"/>
</dbReference>
<reference evidence="3" key="2">
    <citation type="submission" date="2021-08" db="EMBL/GenBank/DDBJ databases">
        <authorList>
            <person name="Eriksson T."/>
        </authorList>
    </citation>
    <scope>NUCLEOTIDE SEQUENCE</scope>
    <source>
        <strain evidence="3">Stoneville</strain>
        <tissue evidence="3">Whole head</tissue>
    </source>
</reference>
<evidence type="ECO:0000256" key="2">
    <source>
        <dbReference type="SAM" id="MobiDB-lite"/>
    </source>
</evidence>
<protein>
    <submittedName>
        <fullName evidence="3">Uncharacterized protein</fullName>
    </submittedName>
</protein>
<evidence type="ECO:0000256" key="1">
    <source>
        <dbReference type="SAM" id="Coils"/>
    </source>
</evidence>
<feature type="compositionally biased region" description="Polar residues" evidence="2">
    <location>
        <begin position="165"/>
        <end position="179"/>
    </location>
</feature>
<reference evidence="3" key="1">
    <citation type="journal article" date="2020" name="J Insects Food Feed">
        <title>The yellow mealworm (Tenebrio molitor) genome: a resource for the emerging insects as food and feed industry.</title>
        <authorList>
            <person name="Eriksson T."/>
            <person name="Andere A."/>
            <person name="Kelstrup H."/>
            <person name="Emery V."/>
            <person name="Picard C."/>
        </authorList>
    </citation>
    <scope>NUCLEOTIDE SEQUENCE</scope>
    <source>
        <strain evidence="3">Stoneville</strain>
        <tissue evidence="3">Whole head</tissue>
    </source>
</reference>
<dbReference type="AlphaFoldDB" id="A0A8J6HEQ3"/>
<dbReference type="Proteomes" id="UP000719412">
    <property type="component" value="Unassembled WGS sequence"/>
</dbReference>
<gene>
    <name evidence="3" type="ORF">GEV33_009402</name>
</gene>
<sequence>MMYPLGRGRHFRVGDQKDLVQYLASVCPLTGETLETEEDRKLRLILSKAQHHQQQLREQSFAARAGNKLKSPDRMSSSCYGNANVMENSSIMSQSLDPTILRQSVAPSKTTADNPTPMEKCLDEEPVNSPLQALSKMMPVPESLMSPDYRPAPIVGKSHAVTTFAATNNKNKIPQTTRSPKLARNLHQKNKTPTVSDGRKSNSPSPARIRKVINHQNNSNKQENCNKTSSILRKSLSSDDESEVCVSKLQMIQMRAEEKRMHQKDAEIVSNSSAEDKVEQAAVCIQKVWRGYFTRNRNKEVQEVFRTLQAQRAGQYIQQLTNDMETTKAALESERKIQMLQTEAISALWKQMSALQPSTGQSSSVNMTSLSADNAEVVKELAKTCTVLQNQIQQLQNSMQDIIKVMTVFSQATSLNPPLTENGIATQTEIVAVHTPQGDAGKTFPFHKQQTRPSSLPLPISQRKKEPHNNSVNSELQQYADNLVDGVIKTVSETKADCMGDVVTEITVTDTAKCEEMENLSN</sequence>
<feature type="coiled-coil region" evidence="1">
    <location>
        <begin position="378"/>
        <end position="405"/>
    </location>
</feature>
<dbReference type="Pfam" id="PF00612">
    <property type="entry name" value="IQ"/>
    <property type="match status" value="1"/>
</dbReference>
<organism evidence="3 4">
    <name type="scientific">Tenebrio molitor</name>
    <name type="common">Yellow mealworm beetle</name>
    <dbReference type="NCBI Taxonomy" id="7067"/>
    <lineage>
        <taxon>Eukaryota</taxon>
        <taxon>Metazoa</taxon>
        <taxon>Ecdysozoa</taxon>
        <taxon>Arthropoda</taxon>
        <taxon>Hexapoda</taxon>
        <taxon>Insecta</taxon>
        <taxon>Pterygota</taxon>
        <taxon>Neoptera</taxon>
        <taxon>Endopterygota</taxon>
        <taxon>Coleoptera</taxon>
        <taxon>Polyphaga</taxon>
        <taxon>Cucujiformia</taxon>
        <taxon>Tenebrionidae</taxon>
        <taxon>Tenebrio</taxon>
    </lineage>
</organism>
<feature type="region of interest" description="Disordered" evidence="2">
    <location>
        <begin position="442"/>
        <end position="472"/>
    </location>
</feature>
<keyword evidence="4" id="KW-1185">Reference proteome</keyword>
<dbReference type="CDD" id="cd23767">
    <property type="entry name" value="IQCD"/>
    <property type="match status" value="1"/>
</dbReference>
<dbReference type="InterPro" id="IPR000048">
    <property type="entry name" value="IQ_motif_EF-hand-BS"/>
</dbReference>
<dbReference type="EMBL" id="JABDTM020025321">
    <property type="protein sequence ID" value="KAH0813389.1"/>
    <property type="molecule type" value="Genomic_DNA"/>
</dbReference>
<feature type="region of interest" description="Disordered" evidence="2">
    <location>
        <begin position="165"/>
        <end position="206"/>
    </location>
</feature>
<name>A0A8J6HEQ3_TENMO</name>
<accession>A0A8J6HEQ3</accession>
<keyword evidence="1" id="KW-0175">Coiled coil</keyword>
<dbReference type="Gene3D" id="1.20.5.190">
    <property type="match status" value="1"/>
</dbReference>
<proteinExistence type="predicted"/>
<comment type="caution">
    <text evidence="3">The sequence shown here is derived from an EMBL/GenBank/DDBJ whole genome shotgun (WGS) entry which is preliminary data.</text>
</comment>
<evidence type="ECO:0000313" key="3">
    <source>
        <dbReference type="EMBL" id="KAH0813389.1"/>
    </source>
</evidence>
<evidence type="ECO:0000313" key="4">
    <source>
        <dbReference type="Proteomes" id="UP000719412"/>
    </source>
</evidence>
<feature type="compositionally biased region" description="Polar residues" evidence="2">
    <location>
        <begin position="191"/>
        <end position="205"/>
    </location>
</feature>